<dbReference type="AlphaFoldDB" id="A0A1C6YPI1"/>
<proteinExistence type="predicted"/>
<name>A0A1C6YPI1_PLACE</name>
<evidence type="ECO:0000313" key="2">
    <source>
        <dbReference type="EMBL" id="SCM25296.1"/>
    </source>
</evidence>
<feature type="region of interest" description="Disordered" evidence="1">
    <location>
        <begin position="787"/>
        <end position="819"/>
    </location>
</feature>
<feature type="region of interest" description="Disordered" evidence="1">
    <location>
        <begin position="1"/>
        <end position="36"/>
    </location>
</feature>
<feature type="compositionally biased region" description="Low complexity" evidence="1">
    <location>
        <begin position="791"/>
        <end position="809"/>
    </location>
</feature>
<feature type="compositionally biased region" description="Polar residues" evidence="1">
    <location>
        <begin position="872"/>
        <end position="891"/>
    </location>
</feature>
<dbReference type="EMBL" id="LT608194">
    <property type="protein sequence ID" value="SCM25296.1"/>
    <property type="molecule type" value="Genomic_DNA"/>
</dbReference>
<gene>
    <name evidence="2" type="ORF">PCHDS_000462400</name>
</gene>
<organism evidence="2 3">
    <name type="scientific">Plasmodium chabaudi adami</name>
    <dbReference type="NCBI Taxonomy" id="5826"/>
    <lineage>
        <taxon>Eukaryota</taxon>
        <taxon>Sar</taxon>
        <taxon>Alveolata</taxon>
        <taxon>Apicomplexa</taxon>
        <taxon>Aconoidasida</taxon>
        <taxon>Haemosporida</taxon>
        <taxon>Plasmodiidae</taxon>
        <taxon>Plasmodium</taxon>
        <taxon>Plasmodium (Vinckeia)</taxon>
    </lineage>
</organism>
<feature type="compositionally biased region" description="Basic residues" evidence="1">
    <location>
        <begin position="1"/>
        <end position="26"/>
    </location>
</feature>
<feature type="region of interest" description="Disordered" evidence="1">
    <location>
        <begin position="462"/>
        <end position="482"/>
    </location>
</feature>
<evidence type="ECO:0000256" key="1">
    <source>
        <dbReference type="SAM" id="MobiDB-lite"/>
    </source>
</evidence>
<protein>
    <submittedName>
        <fullName evidence="2">Uncharacterized protein</fullName>
    </submittedName>
</protein>
<reference evidence="2 3" key="1">
    <citation type="submission" date="2016-08" db="EMBL/GenBank/DDBJ databases">
        <authorList>
            <consortium name="Pathogen Informatics"/>
        </authorList>
    </citation>
    <scope>NUCLEOTIDE SEQUENCE [LARGE SCALE GENOMIC DNA]</scope>
    <source>
        <strain evidence="2 3">DS</strain>
    </source>
</reference>
<accession>A0A1C6YPI1</accession>
<evidence type="ECO:0000313" key="3">
    <source>
        <dbReference type="Proteomes" id="UP000507536"/>
    </source>
</evidence>
<dbReference type="Proteomes" id="UP000507536">
    <property type="component" value="Chromosome 14"/>
</dbReference>
<feature type="region of interest" description="Disordered" evidence="1">
    <location>
        <begin position="872"/>
        <end position="913"/>
    </location>
</feature>
<sequence>MKSKTILKKEKKPKRQNRNKKGKISVKLKSGDNSSSDESDIYFYNDIQRWKNNIKVPIWLKKPKDRESLSEYYKNIIRKLLRVKNKIRAYKIQEAYLIDCLHKCMKYLRLNSLSMDFLDYEIYKNLIYNDNAENLYDNLNYFYEHNNVENAKNGYEKLCKENLDNCIKILNPDIKKDLDNEINNITTSDKIGCQNNDNPNNYETDKNGAINMNRDYSNYKVDTRTKGVKNSNVCVNICNNKTDTFTMPANDLLQNEGCEDKANVDQFNKTDPNESLNLIDLINALNNELLKKQKEKKNNDKHDLMKKAFKKVIIPGSFFENNNFCPIFMNLLKLDIYNACSKNGINMSQKLTSLFKTITNFYEPSSESGIETEKQAQKGIVHDDMNGNTEKIKMASPEIEASETNTTNSYSKDLNFFKNQNSLYKLSQYCIEKNVLVNEMVETFDTIYIYNEKDDINKSGQKENTNCINNSNGSSGNKDILNEKSVPSISKKNIETIHYVENRNSLLSNEKHTEIKNSTEHVNNDDMGKEEWHEKNKQQIKYQSKNENVYNTLQEQNISDKEVYEIASSFGETEEVTIKENKIYNMINESDKFGQNDNINEYKDTQDIFKYEKNKNICIYNEKMQDNEYDQVHINKRKLEQACLFKDKDNGNNNVNIQTMEEEQCYKKKNKIENNNLIKSDILKNDFFKNFEEYNNIVTPSIHYENVNEKRDNMIPYNIDTPSILSFDKNKENDKTYLKKTDYMSNHENVCNISFHDVESKSFLSCNDDNMNETIPNKINSIEMDRENENNKSSSTPSSNSGNNNSDNNKAQDDAIKGKDTDFRKIKEFDSILRSLSYRENNEINENNFYDKDNSDIIILDDYDDTRVDNTNIEHNNDGNINIKQNKQSNLRNKESDKNSQRHVPLNSIKNDNFHQGSKINECDLNAWFDNSTHECHTYYNEGEKKRKNRRNSKQTHLLNMSNIPNKESENEISILNINLDKVHDTVLEGLMNFFGLKSKRLPRKILISELKKIQTYLCDEYNKYSKENNLAPTEPTCTGVNYEYACNDTNEFTKGDHKMFSTNFESVMDKHVCTIIEDDNFKIESYAKLDELINSDKNKLQEEYINNMKNKIKLMEMKEMHERIDEAINVNESINNIIQDQKKIKYSILKKYLLDCKLNVTKETIVSYCKNRNIEILFKRASDTNPT</sequence>
<feature type="compositionally biased region" description="Basic and acidic residues" evidence="1">
    <location>
        <begin position="810"/>
        <end position="819"/>
    </location>
</feature>